<evidence type="ECO:0000256" key="1">
    <source>
        <dbReference type="SAM" id="Phobius"/>
    </source>
</evidence>
<dbReference type="AlphaFoldDB" id="A0A0S2K9V6"/>
<name>A0A0S2K9V6_9GAMM</name>
<organism evidence="2 3">
    <name type="scientific">Pseudohongiella spirulinae</name>
    <dbReference type="NCBI Taxonomy" id="1249552"/>
    <lineage>
        <taxon>Bacteria</taxon>
        <taxon>Pseudomonadati</taxon>
        <taxon>Pseudomonadota</taxon>
        <taxon>Gammaproteobacteria</taxon>
        <taxon>Pseudomonadales</taxon>
        <taxon>Pseudohongiellaceae</taxon>
        <taxon>Pseudohongiella</taxon>
    </lineage>
</organism>
<gene>
    <name evidence="2" type="ORF">PS2015_167</name>
</gene>
<sequence length="51" mass="6085">MRMFKRQINPIFVEEEQEYNWNEKRGLGTRLTILFLLLSVIALLAFIGMQL</sequence>
<dbReference type="KEGG" id="pspi:PS2015_167"/>
<reference evidence="2 3" key="1">
    <citation type="submission" date="2015-11" db="EMBL/GenBank/DDBJ databases">
        <authorList>
            <person name="Zhang Y."/>
            <person name="Guo Z."/>
        </authorList>
    </citation>
    <scope>NUCLEOTIDE SEQUENCE [LARGE SCALE GENOMIC DNA]</scope>
    <source>
        <strain evidence="2 3">KCTC 32221</strain>
    </source>
</reference>
<dbReference type="Proteomes" id="UP000065641">
    <property type="component" value="Chromosome"/>
</dbReference>
<dbReference type="EMBL" id="CP013189">
    <property type="protein sequence ID" value="ALO44862.1"/>
    <property type="molecule type" value="Genomic_DNA"/>
</dbReference>
<keyword evidence="1" id="KW-0812">Transmembrane</keyword>
<protein>
    <submittedName>
        <fullName evidence="2">Uncharacterized protein</fullName>
    </submittedName>
</protein>
<dbReference type="RefSeq" id="WP_156412614.1">
    <property type="nucleotide sequence ID" value="NZ_CP013189.1"/>
</dbReference>
<dbReference type="PATRIC" id="fig|1249552.3.peg.171"/>
<proteinExistence type="predicted"/>
<keyword evidence="3" id="KW-1185">Reference proteome</keyword>
<keyword evidence="1" id="KW-0472">Membrane</keyword>
<feature type="transmembrane region" description="Helical" evidence="1">
    <location>
        <begin position="31"/>
        <end position="49"/>
    </location>
</feature>
<evidence type="ECO:0000313" key="3">
    <source>
        <dbReference type="Proteomes" id="UP000065641"/>
    </source>
</evidence>
<keyword evidence="1" id="KW-1133">Transmembrane helix</keyword>
<evidence type="ECO:0000313" key="2">
    <source>
        <dbReference type="EMBL" id="ALO44862.1"/>
    </source>
</evidence>
<accession>A0A0S2K9V6</accession>